<feature type="region of interest" description="Disordered" evidence="2">
    <location>
        <begin position="121"/>
        <end position="144"/>
    </location>
</feature>
<dbReference type="OrthoDB" id="1104827at2759"/>
<dbReference type="PROSITE" id="PS51444">
    <property type="entry name" value="FH2"/>
    <property type="match status" value="1"/>
</dbReference>
<dbReference type="Gene3D" id="3.40.50.300">
    <property type="entry name" value="P-loop containing nucleotide triphosphate hydrolases"/>
    <property type="match status" value="1"/>
</dbReference>
<dbReference type="SUPFAM" id="SSF101447">
    <property type="entry name" value="Formin homology 2 domain (FH2 domain)"/>
    <property type="match status" value="1"/>
</dbReference>
<reference evidence="4" key="1">
    <citation type="submission" date="2022-07" db="EMBL/GenBank/DDBJ databases">
        <authorList>
            <person name="Trinca V."/>
            <person name="Uliana J.V.C."/>
            <person name="Torres T.T."/>
            <person name="Ward R.J."/>
            <person name="Monesi N."/>
        </authorList>
    </citation>
    <scope>NUCLEOTIDE SEQUENCE</scope>
    <source>
        <strain evidence="4">HSMRA1968</strain>
        <tissue evidence="4">Whole embryos</tissue>
    </source>
</reference>
<evidence type="ECO:0000313" key="5">
    <source>
        <dbReference type="Proteomes" id="UP001151699"/>
    </source>
</evidence>
<proteinExistence type="predicted"/>
<dbReference type="Pfam" id="PF02181">
    <property type="entry name" value="FH2"/>
    <property type="match status" value="1"/>
</dbReference>
<dbReference type="InterPro" id="IPR042201">
    <property type="entry name" value="FH2_Formin_sf"/>
</dbReference>
<dbReference type="InterPro" id="IPR051425">
    <property type="entry name" value="Formin_Homology"/>
</dbReference>
<feature type="domain" description="FH2" evidence="3">
    <location>
        <begin position="162"/>
        <end position="544"/>
    </location>
</feature>
<evidence type="ECO:0000256" key="2">
    <source>
        <dbReference type="SAM" id="MobiDB-lite"/>
    </source>
</evidence>
<dbReference type="Proteomes" id="UP001151699">
    <property type="component" value="Chromosome A"/>
</dbReference>
<dbReference type="PANTHER" id="PTHR45725:SF1">
    <property type="entry name" value="DISHEVELLED ASSOCIATED ACTIVATOR OF MORPHOGENESIS, ISOFORM D"/>
    <property type="match status" value="1"/>
</dbReference>
<dbReference type="Gene3D" id="1.20.58.2220">
    <property type="entry name" value="Formin, FH2 domain"/>
    <property type="match status" value="1"/>
</dbReference>
<dbReference type="InterPro" id="IPR027417">
    <property type="entry name" value="P-loop_NTPase"/>
</dbReference>
<dbReference type="InterPro" id="IPR015425">
    <property type="entry name" value="FH2_Formin"/>
</dbReference>
<evidence type="ECO:0000313" key="4">
    <source>
        <dbReference type="EMBL" id="KAJ6646553.1"/>
    </source>
</evidence>
<sequence length="575" mass="66229">MYMLKTLWDSLAYQAFRKHFVKRIHSADIAPDDASDVQSESIENSGIRATIIVPRSLYTFIKTDEIVVLSEGVIVEKGRHDDLMTLNGIYANLWSNQLQRIFSEENKDDFFRIENEKSREKISEQLPAKPPPPPPPPPIPPALPSLLHKPLPSINYSQPVVKKNVPKPSNVLKSFNWTKISDMKIKGTFWSELTDSKLYENVELLKSIDSTFSAYRKGSIDNDVNAEQLEKYRPKNTSVIDGRRAQNCTILLSRLKMSDKEICEAILSMDLNDRIAADMVEQLLKFTPSAEEKLLLEEHSRHTDSLVRADRFLYEISQIPDYEQRLKSLLFKKQFTATVNDLLSRITSVTEASQEIKKSTKLNKLLAIILDLGNYMNYGPRGNAFGFHVASLNRLIDTKSSSVKGLTLLHYLVQSIEKEFGDLLSLPEEIAQVRPACKVSLFELDKDISMLRTDLAKICSFTTEEFYKEATEKLEDLERQFKEMRTRFDEVARRFGEDGSIMQPDEFFGIFSDFLTAFEEARQDNLKKVREEKRAKQDAELKKCRRSVSENSHFKEIAKQGKVKYFKYLTSRDER</sequence>
<comment type="caution">
    <text evidence="4">The sequence shown here is derived from an EMBL/GenBank/DDBJ whole genome shotgun (WGS) entry which is preliminary data.</text>
</comment>
<dbReference type="EMBL" id="WJQU01000001">
    <property type="protein sequence ID" value="KAJ6646553.1"/>
    <property type="molecule type" value="Genomic_DNA"/>
</dbReference>
<evidence type="ECO:0000256" key="1">
    <source>
        <dbReference type="SAM" id="Coils"/>
    </source>
</evidence>
<evidence type="ECO:0000259" key="3">
    <source>
        <dbReference type="PROSITE" id="PS51444"/>
    </source>
</evidence>
<organism evidence="4 5">
    <name type="scientific">Pseudolycoriella hygida</name>
    <dbReference type="NCBI Taxonomy" id="35572"/>
    <lineage>
        <taxon>Eukaryota</taxon>
        <taxon>Metazoa</taxon>
        <taxon>Ecdysozoa</taxon>
        <taxon>Arthropoda</taxon>
        <taxon>Hexapoda</taxon>
        <taxon>Insecta</taxon>
        <taxon>Pterygota</taxon>
        <taxon>Neoptera</taxon>
        <taxon>Endopterygota</taxon>
        <taxon>Diptera</taxon>
        <taxon>Nematocera</taxon>
        <taxon>Sciaroidea</taxon>
        <taxon>Sciaridae</taxon>
        <taxon>Pseudolycoriella</taxon>
    </lineage>
</organism>
<keyword evidence="1" id="KW-0175">Coiled coil</keyword>
<gene>
    <name evidence="4" type="primary">daam1-a</name>
    <name evidence="4" type="ORF">Bhyg_01766</name>
</gene>
<dbReference type="GO" id="GO:0030838">
    <property type="term" value="P:positive regulation of actin filament polymerization"/>
    <property type="evidence" value="ECO:0007669"/>
    <property type="project" value="TreeGrafter"/>
</dbReference>
<keyword evidence="5" id="KW-1185">Reference proteome</keyword>
<feature type="coiled-coil region" evidence="1">
    <location>
        <begin position="467"/>
        <end position="494"/>
    </location>
</feature>
<dbReference type="AlphaFoldDB" id="A0A9Q0S763"/>
<name>A0A9Q0S763_9DIPT</name>
<dbReference type="SUPFAM" id="SSF52540">
    <property type="entry name" value="P-loop containing nucleoside triphosphate hydrolases"/>
    <property type="match status" value="1"/>
</dbReference>
<accession>A0A9Q0S763</accession>
<protein>
    <submittedName>
        <fullName evidence="4">Disheveled-associated activator of morphogenesis 1-A</fullName>
    </submittedName>
</protein>
<feature type="compositionally biased region" description="Pro residues" evidence="2">
    <location>
        <begin position="128"/>
        <end position="143"/>
    </location>
</feature>
<dbReference type="SMART" id="SM00498">
    <property type="entry name" value="FH2"/>
    <property type="match status" value="1"/>
</dbReference>
<dbReference type="PANTHER" id="PTHR45725">
    <property type="entry name" value="FORMIN HOMOLOGY 2 FAMILY MEMBER"/>
    <property type="match status" value="1"/>
</dbReference>